<accession>A0A1H3AAX2</accession>
<feature type="signal peptide" evidence="1">
    <location>
        <begin position="1"/>
        <end position="18"/>
    </location>
</feature>
<dbReference type="Gene3D" id="2.160.20.120">
    <property type="match status" value="1"/>
</dbReference>
<name>A0A1H3AAX2_9FLAO</name>
<dbReference type="EMBL" id="FNNJ01000004">
    <property type="protein sequence ID" value="SDX26324.1"/>
    <property type="molecule type" value="Genomic_DNA"/>
</dbReference>
<dbReference type="RefSeq" id="WP_090122834.1">
    <property type="nucleotide sequence ID" value="NZ_FNNJ01000004.1"/>
</dbReference>
<organism evidence="3 4">
    <name type="scientific">Lutibacter oricola</name>
    <dbReference type="NCBI Taxonomy" id="762486"/>
    <lineage>
        <taxon>Bacteria</taxon>
        <taxon>Pseudomonadati</taxon>
        <taxon>Bacteroidota</taxon>
        <taxon>Flavobacteriia</taxon>
        <taxon>Flavobacteriales</taxon>
        <taxon>Flavobacteriaceae</taxon>
        <taxon>Lutibacter</taxon>
    </lineage>
</organism>
<dbReference type="STRING" id="762486.SAMN05444411_10465"/>
<sequence length="238" mass="25358">MKLSISILALFICISANAQWNKKIKGSGNIKTETRNVSDFEKISVSGSFDIELIKGKEGKITVTAYENLLEYIVTETENGKLKIKPKDRFNLRSNKPIKITVTFEEFDKLSLAGSGNIFSDDVINNNTFAISMAGSGNIDLILNSKKTGLSIAGSGNLNLKGETDNLKASLAGSGNLNAYDLKSNIVNISIAGSGNVKVHAENEIKASIVGSGDVSYTGNPTIEKASKIGSGSFKNKS</sequence>
<evidence type="ECO:0000313" key="3">
    <source>
        <dbReference type="EMBL" id="SDX26324.1"/>
    </source>
</evidence>
<proteinExistence type="predicted"/>
<dbReference type="Pfam" id="PF10988">
    <property type="entry name" value="DUF2807"/>
    <property type="match status" value="1"/>
</dbReference>
<gene>
    <name evidence="3" type="ORF">SAMN05444411_10465</name>
</gene>
<dbReference type="InterPro" id="IPR021255">
    <property type="entry name" value="DUF2807"/>
</dbReference>
<evidence type="ECO:0000313" key="4">
    <source>
        <dbReference type="Proteomes" id="UP000199595"/>
    </source>
</evidence>
<dbReference type="OrthoDB" id="5585143at2"/>
<keyword evidence="1" id="KW-0732">Signal</keyword>
<keyword evidence="4" id="KW-1185">Reference proteome</keyword>
<protein>
    <submittedName>
        <fullName evidence="3">Putative auto-transporter adhesin, head GIN domain</fullName>
    </submittedName>
</protein>
<evidence type="ECO:0000259" key="2">
    <source>
        <dbReference type="Pfam" id="PF10988"/>
    </source>
</evidence>
<dbReference type="PANTHER" id="PTHR39200:SF1">
    <property type="entry name" value="AUTO-TRANSPORTER ADHESIN HEAD GIN DOMAIN-CONTAINING PROTEIN-RELATED"/>
    <property type="match status" value="1"/>
</dbReference>
<dbReference type="PANTHER" id="PTHR39200">
    <property type="entry name" value="HYPOTHETICAL EXPORTED PROTEIN"/>
    <property type="match status" value="1"/>
</dbReference>
<feature type="domain" description="Putative auto-transporter adhesin head GIN" evidence="2">
    <location>
        <begin position="39"/>
        <end position="221"/>
    </location>
</feature>
<feature type="chain" id="PRO_5011524404" evidence="1">
    <location>
        <begin position="19"/>
        <end position="238"/>
    </location>
</feature>
<dbReference type="Proteomes" id="UP000199595">
    <property type="component" value="Unassembled WGS sequence"/>
</dbReference>
<evidence type="ECO:0000256" key="1">
    <source>
        <dbReference type="SAM" id="SignalP"/>
    </source>
</evidence>
<reference evidence="4" key="1">
    <citation type="submission" date="2016-10" db="EMBL/GenBank/DDBJ databases">
        <authorList>
            <person name="Varghese N."/>
            <person name="Submissions S."/>
        </authorList>
    </citation>
    <scope>NUCLEOTIDE SEQUENCE [LARGE SCALE GENOMIC DNA]</scope>
    <source>
        <strain evidence="4">DSM 24956</strain>
    </source>
</reference>
<dbReference type="AlphaFoldDB" id="A0A1H3AAX2"/>